<gene>
    <name evidence="2" type="ORF">PFISCL1PPCAC_13002</name>
</gene>
<dbReference type="EMBL" id="BTSY01000004">
    <property type="protein sequence ID" value="GMT21705.1"/>
    <property type="molecule type" value="Genomic_DNA"/>
</dbReference>
<dbReference type="SUPFAM" id="SSF81321">
    <property type="entry name" value="Family A G protein-coupled receptor-like"/>
    <property type="match status" value="1"/>
</dbReference>
<name>A0AAV5VUI5_9BILA</name>
<feature type="transmembrane region" description="Helical" evidence="1">
    <location>
        <begin position="218"/>
        <end position="237"/>
    </location>
</feature>
<sequence length="257" mass="28930">FITRNEGIFRSEGGGLSLSISYFFIATYYQTFLILTYHFVYRLKVLTRGRSMFDGWSLTNWIQLCIAINVLYIGAFMFSCWYAFGADDYSRSLDPTLLIKWYDVDTSDPDVGYMIVTYKRPNVDSGEMEWHGRVLIGMAVVASLFLGTGAVILICIALISKSINSADLSTKTKKMQQQLFRALLIQTGVPCVFSYLPLATILLFPLTGIDLGALGTPLIMTTAIFPSVDALFVIFFIPRFRSAIYRAIRLNARENST</sequence>
<dbReference type="Proteomes" id="UP001432322">
    <property type="component" value="Unassembled WGS sequence"/>
</dbReference>
<dbReference type="Pfam" id="PF10326">
    <property type="entry name" value="7TM_GPCR_Str"/>
    <property type="match status" value="1"/>
</dbReference>
<feature type="transmembrane region" description="Helical" evidence="1">
    <location>
        <begin position="61"/>
        <end position="84"/>
    </location>
</feature>
<feature type="transmembrane region" description="Helical" evidence="1">
    <location>
        <begin position="134"/>
        <end position="159"/>
    </location>
</feature>
<dbReference type="AlphaFoldDB" id="A0AAV5VUI5"/>
<accession>A0AAV5VUI5</accession>
<dbReference type="InterPro" id="IPR019428">
    <property type="entry name" value="7TM_GPCR_serpentine_rcpt_Str"/>
</dbReference>
<feature type="non-terminal residue" evidence="2">
    <location>
        <position position="1"/>
    </location>
</feature>
<dbReference type="PANTHER" id="PTHR22943">
    <property type="entry name" value="7-TRANSMEMBRANE DOMAIN RECEPTOR C.ELEGANS"/>
    <property type="match status" value="1"/>
</dbReference>
<feature type="transmembrane region" description="Helical" evidence="1">
    <location>
        <begin position="179"/>
        <end position="206"/>
    </location>
</feature>
<keyword evidence="3" id="KW-1185">Reference proteome</keyword>
<organism evidence="2 3">
    <name type="scientific">Pristionchus fissidentatus</name>
    <dbReference type="NCBI Taxonomy" id="1538716"/>
    <lineage>
        <taxon>Eukaryota</taxon>
        <taxon>Metazoa</taxon>
        <taxon>Ecdysozoa</taxon>
        <taxon>Nematoda</taxon>
        <taxon>Chromadorea</taxon>
        <taxon>Rhabditida</taxon>
        <taxon>Rhabditina</taxon>
        <taxon>Diplogasteromorpha</taxon>
        <taxon>Diplogasteroidea</taxon>
        <taxon>Neodiplogasteridae</taxon>
        <taxon>Pristionchus</taxon>
    </lineage>
</organism>
<comment type="caution">
    <text evidence="2">The sequence shown here is derived from an EMBL/GenBank/DDBJ whole genome shotgun (WGS) entry which is preliminary data.</text>
</comment>
<evidence type="ECO:0000313" key="3">
    <source>
        <dbReference type="Proteomes" id="UP001432322"/>
    </source>
</evidence>
<reference evidence="2" key="1">
    <citation type="submission" date="2023-10" db="EMBL/GenBank/DDBJ databases">
        <title>Genome assembly of Pristionchus species.</title>
        <authorList>
            <person name="Yoshida K."/>
            <person name="Sommer R.J."/>
        </authorList>
    </citation>
    <scope>NUCLEOTIDE SEQUENCE</scope>
    <source>
        <strain evidence="2">RS5133</strain>
    </source>
</reference>
<protein>
    <recommendedName>
        <fullName evidence="4">G protein-coupled receptor</fullName>
    </recommendedName>
</protein>
<keyword evidence="1" id="KW-1133">Transmembrane helix</keyword>
<evidence type="ECO:0008006" key="4">
    <source>
        <dbReference type="Google" id="ProtNLM"/>
    </source>
</evidence>
<keyword evidence="1" id="KW-0812">Transmembrane</keyword>
<keyword evidence="1" id="KW-0472">Membrane</keyword>
<evidence type="ECO:0000313" key="2">
    <source>
        <dbReference type="EMBL" id="GMT21705.1"/>
    </source>
</evidence>
<dbReference type="PANTHER" id="PTHR22943:SF248">
    <property type="entry name" value="SEVEN TM RECEPTOR"/>
    <property type="match status" value="1"/>
</dbReference>
<feature type="non-terminal residue" evidence="2">
    <location>
        <position position="257"/>
    </location>
</feature>
<evidence type="ECO:0000256" key="1">
    <source>
        <dbReference type="SAM" id="Phobius"/>
    </source>
</evidence>
<feature type="transmembrane region" description="Helical" evidence="1">
    <location>
        <begin position="20"/>
        <end position="40"/>
    </location>
</feature>
<proteinExistence type="predicted"/>